<dbReference type="Proteomes" id="UP000245056">
    <property type="component" value="Unassembled WGS sequence"/>
</dbReference>
<sequence length="95" mass="10860">MDGSWFDESVKPLLKGFSLEYSSFADGDFGDLERIELEGFNKLGTVEFWSKGWVGIDIYDCALDDQVMNVLLSPEEGESVYQEFDRFIKILTQDS</sequence>
<protein>
    <recommendedName>
        <fullName evidence="3">SMI1/KNR4 family protein</fullName>
    </recommendedName>
</protein>
<evidence type="ECO:0008006" key="3">
    <source>
        <dbReference type="Google" id="ProtNLM"/>
    </source>
</evidence>
<accession>A0A2U2D1D1</accession>
<reference evidence="1 2" key="1">
    <citation type="submission" date="2018-05" db="EMBL/GenBank/DDBJ databases">
        <title>Genome sequences of two Antarctic strains of Pseudomonas prosekii: insights into adaptation to extreme conditions.</title>
        <authorList>
            <person name="Snopkova K."/>
            <person name="Dufkova K."/>
            <person name="Cejkova D."/>
            <person name="Sedlacek I."/>
            <person name="Smajs D."/>
        </authorList>
    </citation>
    <scope>NUCLEOTIDE SEQUENCE [LARGE SCALE GENOMIC DNA]</scope>
    <source>
        <strain evidence="1 2">P2673</strain>
    </source>
</reference>
<gene>
    <name evidence="1" type="ORF">C9I49_25520</name>
</gene>
<evidence type="ECO:0000313" key="2">
    <source>
        <dbReference type="Proteomes" id="UP000245056"/>
    </source>
</evidence>
<evidence type="ECO:0000313" key="1">
    <source>
        <dbReference type="EMBL" id="PWE39729.1"/>
    </source>
</evidence>
<dbReference type="AlphaFoldDB" id="A0A2U2D1D1"/>
<dbReference type="OrthoDB" id="885718at2"/>
<dbReference type="RefSeq" id="WP_109522288.1">
    <property type="nucleotide sequence ID" value="NZ_QFAW01000052.1"/>
</dbReference>
<proteinExistence type="predicted"/>
<dbReference type="EMBL" id="QFAW01000052">
    <property type="protein sequence ID" value="PWE39729.1"/>
    <property type="molecule type" value="Genomic_DNA"/>
</dbReference>
<comment type="caution">
    <text evidence="1">The sequence shown here is derived from an EMBL/GenBank/DDBJ whole genome shotgun (WGS) entry which is preliminary data.</text>
</comment>
<name>A0A2U2D1D1_9PSED</name>
<organism evidence="1 2">
    <name type="scientific">Pseudomonas prosekii</name>
    <dbReference type="NCBI Taxonomy" id="1148509"/>
    <lineage>
        <taxon>Bacteria</taxon>
        <taxon>Pseudomonadati</taxon>
        <taxon>Pseudomonadota</taxon>
        <taxon>Gammaproteobacteria</taxon>
        <taxon>Pseudomonadales</taxon>
        <taxon>Pseudomonadaceae</taxon>
        <taxon>Pseudomonas</taxon>
    </lineage>
</organism>